<feature type="transmembrane region" description="Helical" evidence="1">
    <location>
        <begin position="118"/>
        <end position="139"/>
    </location>
</feature>
<protein>
    <recommendedName>
        <fullName evidence="4">Serpentine receptor class gamma</fullName>
    </recommendedName>
</protein>
<keyword evidence="1" id="KW-0812">Transmembrane</keyword>
<keyword evidence="1" id="KW-0472">Membrane</keyword>
<proteinExistence type="predicted"/>
<organism evidence="2 3">
    <name type="scientific">Ancylostoma ceylanicum</name>
    <dbReference type="NCBI Taxonomy" id="53326"/>
    <lineage>
        <taxon>Eukaryota</taxon>
        <taxon>Metazoa</taxon>
        <taxon>Ecdysozoa</taxon>
        <taxon>Nematoda</taxon>
        <taxon>Chromadorea</taxon>
        <taxon>Rhabditida</taxon>
        <taxon>Rhabditina</taxon>
        <taxon>Rhabditomorpha</taxon>
        <taxon>Strongyloidea</taxon>
        <taxon>Ancylostomatidae</taxon>
        <taxon>Ancylostomatinae</taxon>
        <taxon>Ancylostoma</taxon>
    </lineage>
</organism>
<name>A0A016X0Y2_9BILA</name>
<gene>
    <name evidence="2" type="primary">Acey_s0425.g1231</name>
    <name evidence="2" type="ORF">Y032_0425g1231</name>
</gene>
<dbReference type="Proteomes" id="UP000024635">
    <property type="component" value="Unassembled WGS sequence"/>
</dbReference>
<comment type="caution">
    <text evidence="2">The sequence shown here is derived from an EMBL/GenBank/DDBJ whole genome shotgun (WGS) entry which is preliminary data.</text>
</comment>
<dbReference type="AlphaFoldDB" id="A0A016X0Y2"/>
<sequence>MNVRLIYCFPSITLYLFVLVALFKELKASTGHFYPLLITQAILNVLVFTNSFYAYQLAACIDSKSWLSVLYTKTPIVMSTICYCPGHPSFLVSPAAGATQLGNVSHVIHFLQIMIWKFAFPASVIITLLTPSFSSYQYLMNKSWFEEDKVTKSFVLFTNTV</sequence>
<feature type="transmembrane region" description="Helical" evidence="1">
    <location>
        <begin position="35"/>
        <end position="55"/>
    </location>
</feature>
<evidence type="ECO:0000313" key="2">
    <source>
        <dbReference type="EMBL" id="EYC45506.1"/>
    </source>
</evidence>
<dbReference type="OrthoDB" id="5873767at2759"/>
<feature type="transmembrane region" description="Helical" evidence="1">
    <location>
        <begin position="5"/>
        <end position="23"/>
    </location>
</feature>
<keyword evidence="1" id="KW-1133">Transmembrane helix</keyword>
<dbReference type="EMBL" id="JARK01000025">
    <property type="protein sequence ID" value="EYC45506.1"/>
    <property type="molecule type" value="Genomic_DNA"/>
</dbReference>
<evidence type="ECO:0008006" key="4">
    <source>
        <dbReference type="Google" id="ProtNLM"/>
    </source>
</evidence>
<evidence type="ECO:0000256" key="1">
    <source>
        <dbReference type="SAM" id="Phobius"/>
    </source>
</evidence>
<reference evidence="3" key="1">
    <citation type="journal article" date="2015" name="Nat. Genet.">
        <title>The genome and transcriptome of the zoonotic hookworm Ancylostoma ceylanicum identify infection-specific gene families.</title>
        <authorList>
            <person name="Schwarz E.M."/>
            <person name="Hu Y."/>
            <person name="Antoshechkin I."/>
            <person name="Miller M.M."/>
            <person name="Sternberg P.W."/>
            <person name="Aroian R.V."/>
        </authorList>
    </citation>
    <scope>NUCLEOTIDE SEQUENCE</scope>
    <source>
        <strain evidence="3">HY135</strain>
    </source>
</reference>
<keyword evidence="3" id="KW-1185">Reference proteome</keyword>
<accession>A0A016X0Y2</accession>
<dbReference type="STRING" id="53326.A0A016X0Y2"/>
<evidence type="ECO:0000313" key="3">
    <source>
        <dbReference type="Proteomes" id="UP000024635"/>
    </source>
</evidence>